<dbReference type="Proteomes" id="UP001157440">
    <property type="component" value="Unassembled WGS sequence"/>
</dbReference>
<accession>A0AA37TC99</accession>
<keyword evidence="1" id="KW-0238">DNA-binding</keyword>
<reference evidence="4" key="1">
    <citation type="journal article" date="2019" name="Int. J. Syst. Evol. Microbiol.">
        <title>The Global Catalogue of Microorganisms (GCM) 10K type strain sequencing project: providing services to taxonomists for standard genome sequencing and annotation.</title>
        <authorList>
            <consortium name="The Broad Institute Genomics Platform"/>
            <consortium name="The Broad Institute Genome Sequencing Center for Infectious Disease"/>
            <person name="Wu L."/>
            <person name="Ma J."/>
        </authorList>
    </citation>
    <scope>NUCLEOTIDE SEQUENCE [LARGE SCALE GENOMIC DNA]</scope>
    <source>
        <strain evidence="4">NBRC 103632</strain>
    </source>
</reference>
<dbReference type="RefSeq" id="WP_238197558.1">
    <property type="nucleotide sequence ID" value="NZ_BPQZ01000019.1"/>
</dbReference>
<evidence type="ECO:0000313" key="3">
    <source>
        <dbReference type="EMBL" id="GLS71031.1"/>
    </source>
</evidence>
<name>A0AA37TC99_9HYPH</name>
<dbReference type="GO" id="GO:0003677">
    <property type="term" value="F:DNA binding"/>
    <property type="evidence" value="ECO:0007669"/>
    <property type="project" value="UniProtKB-KW"/>
</dbReference>
<dbReference type="Gene3D" id="2.60.120.10">
    <property type="entry name" value="Jelly Rolls"/>
    <property type="match status" value="1"/>
</dbReference>
<protein>
    <recommendedName>
        <fullName evidence="2">AraC-type transcription regulator ligand-binding domain-containing protein</fullName>
    </recommendedName>
</protein>
<dbReference type="InterPro" id="IPR014710">
    <property type="entry name" value="RmlC-like_jellyroll"/>
</dbReference>
<dbReference type="EMBL" id="BSPL01000017">
    <property type="protein sequence ID" value="GLS71031.1"/>
    <property type="molecule type" value="Genomic_DNA"/>
</dbReference>
<organism evidence="3 4">
    <name type="scientific">Methylobacterium tardum</name>
    <dbReference type="NCBI Taxonomy" id="374432"/>
    <lineage>
        <taxon>Bacteria</taxon>
        <taxon>Pseudomonadati</taxon>
        <taxon>Pseudomonadota</taxon>
        <taxon>Alphaproteobacteria</taxon>
        <taxon>Hyphomicrobiales</taxon>
        <taxon>Methylobacteriaceae</taxon>
        <taxon>Methylobacterium</taxon>
    </lineage>
</organism>
<evidence type="ECO:0000259" key="2">
    <source>
        <dbReference type="Pfam" id="PF12852"/>
    </source>
</evidence>
<dbReference type="SUPFAM" id="SSF51182">
    <property type="entry name" value="RmlC-like cupins"/>
    <property type="match status" value="1"/>
</dbReference>
<sequence>MKSPTTVINLLADLPADSPEEVVSVLLAVPGLRVERIVSTGQASPPGFYYDQPQAEWVAVLAGSADLRFADETEPQHLVAGDAVLIAAHRRHRVDRTESPTIWLAIHFGPDGELVEAG</sequence>
<dbReference type="InterPro" id="IPR032783">
    <property type="entry name" value="AraC_lig"/>
</dbReference>
<dbReference type="AlphaFoldDB" id="A0AA37TC99"/>
<evidence type="ECO:0000313" key="4">
    <source>
        <dbReference type="Proteomes" id="UP001157440"/>
    </source>
</evidence>
<evidence type="ECO:0000256" key="1">
    <source>
        <dbReference type="ARBA" id="ARBA00023125"/>
    </source>
</evidence>
<feature type="domain" description="AraC-type transcription regulator ligand-binding" evidence="2">
    <location>
        <begin position="22"/>
        <end position="100"/>
    </location>
</feature>
<dbReference type="Pfam" id="PF12852">
    <property type="entry name" value="Cupin_6"/>
    <property type="match status" value="1"/>
</dbReference>
<proteinExistence type="predicted"/>
<comment type="caution">
    <text evidence="3">The sequence shown here is derived from an EMBL/GenBank/DDBJ whole genome shotgun (WGS) entry which is preliminary data.</text>
</comment>
<dbReference type="InterPro" id="IPR011051">
    <property type="entry name" value="RmlC_Cupin_sf"/>
</dbReference>
<dbReference type="CDD" id="cd06981">
    <property type="entry name" value="cupin_reut_a1446"/>
    <property type="match status" value="1"/>
</dbReference>
<keyword evidence="4" id="KW-1185">Reference proteome</keyword>
<gene>
    <name evidence="3" type="ORF">GCM10007890_30440</name>
</gene>